<dbReference type="Gene3D" id="3.40.50.2300">
    <property type="match status" value="1"/>
</dbReference>
<dbReference type="NCBIfam" id="TIGR00229">
    <property type="entry name" value="sensory_box"/>
    <property type="match status" value="1"/>
</dbReference>
<organism evidence="6 7">
    <name type="scientific">Methanoplanus endosymbiosus</name>
    <dbReference type="NCBI Taxonomy" id="33865"/>
    <lineage>
        <taxon>Archaea</taxon>
        <taxon>Methanobacteriati</taxon>
        <taxon>Methanobacteriota</taxon>
        <taxon>Stenosarchaea group</taxon>
        <taxon>Methanomicrobia</taxon>
        <taxon>Methanomicrobiales</taxon>
        <taxon>Methanomicrobiaceae</taxon>
        <taxon>Methanoplanus</taxon>
    </lineage>
</organism>
<proteinExistence type="predicted"/>
<feature type="domain" description="PAS" evidence="5">
    <location>
        <begin position="317"/>
        <end position="368"/>
    </location>
</feature>
<feature type="modified residue" description="4-aspartylphosphate" evidence="2">
    <location>
        <position position="66"/>
    </location>
</feature>
<dbReference type="InterPro" id="IPR001789">
    <property type="entry name" value="Sig_transdc_resp-reg_receiver"/>
</dbReference>
<feature type="domain" description="Response regulatory" evidence="4">
    <location>
        <begin position="17"/>
        <end position="134"/>
    </location>
</feature>
<keyword evidence="7" id="KW-1185">Reference proteome</keyword>
<name>A0A9E7PN23_9EURY</name>
<evidence type="ECO:0000259" key="5">
    <source>
        <dbReference type="PROSITE" id="PS50112"/>
    </source>
</evidence>
<dbReference type="CDD" id="cd00130">
    <property type="entry name" value="PAS"/>
    <property type="match status" value="2"/>
</dbReference>
<dbReference type="PROSITE" id="PS50110">
    <property type="entry name" value="RESPONSE_REGULATORY"/>
    <property type="match status" value="1"/>
</dbReference>
<dbReference type="SMART" id="SM00448">
    <property type="entry name" value="REC"/>
    <property type="match status" value="1"/>
</dbReference>
<sequence length="519" mass="60050">MTEHTEKLTDKKSGAVPVLIIDDLYENRYLLEVTLKSKGYQVITARNGQEAMEYLHNHPVRLIISDILMPKMDGFQLCREVKKDPDLKNIPFIFYTASYTSDKDRDFGLDLGADRYIIKPTESSEFLAEIDDVLAESNTTVNSEPLLGPENEGEYLKEYSERIFHKLEKKIRELEKKNQEYEKSQQNLQESEEKFRELFENISSGVAVLEMAGEGSDFIFVDINKASEQLDHVRREDVVGNSIFGIFPGIEEFDLISVLQRVNKTGTPEHIPLAAYKDEQTQVWRENYVYRLPSGELVVVYNDVTGKKRAEDALIESEFKYHEIFNNINEAVFLHEVMSDNSRGNFVEVNDVACHRLGYSREELLNRSVADINTATVRKDDPERVQALHNKKELSFDAEHVRKDGSVFPVHVNARMIELQGRHFILSIVRDMTEEYEARNREAIALRQIEQNLTQLAILNDEIRNPLAVIAGTVDLYDEKIATPVLEQVQIINDIIIRLDRGWLESEKIREYMRKYHDI</sequence>
<dbReference type="Proteomes" id="UP001060368">
    <property type="component" value="Chromosome"/>
</dbReference>
<dbReference type="EMBL" id="CP096115">
    <property type="protein sequence ID" value="UUX93290.1"/>
    <property type="molecule type" value="Genomic_DNA"/>
</dbReference>
<gene>
    <name evidence="6" type="ORF">L6E24_03970</name>
</gene>
<protein>
    <submittedName>
        <fullName evidence="6">Response regulator</fullName>
    </submittedName>
</protein>
<dbReference type="SUPFAM" id="SSF52172">
    <property type="entry name" value="CheY-like"/>
    <property type="match status" value="1"/>
</dbReference>
<dbReference type="InterPro" id="IPR000014">
    <property type="entry name" value="PAS"/>
</dbReference>
<dbReference type="Pfam" id="PF00072">
    <property type="entry name" value="Response_reg"/>
    <property type="match status" value="1"/>
</dbReference>
<evidence type="ECO:0000256" key="3">
    <source>
        <dbReference type="SAM" id="Coils"/>
    </source>
</evidence>
<dbReference type="KEGG" id="mend:L6E24_03970"/>
<dbReference type="PROSITE" id="PS50112">
    <property type="entry name" value="PAS"/>
    <property type="match status" value="2"/>
</dbReference>
<dbReference type="Pfam" id="PF13426">
    <property type="entry name" value="PAS_9"/>
    <property type="match status" value="1"/>
</dbReference>
<dbReference type="SMART" id="SM00091">
    <property type="entry name" value="PAS"/>
    <property type="match status" value="2"/>
</dbReference>
<reference evidence="6" key="1">
    <citation type="submission" date="2022-04" db="EMBL/GenBank/DDBJ databases">
        <title>Complete genome of Methanoplanus endosymbiosus DSM 3599.</title>
        <authorList>
            <person name="Chen S.-C."/>
            <person name="You Y.-T."/>
            <person name="Zhou Y.-Z."/>
            <person name="Lai M.-C."/>
        </authorList>
    </citation>
    <scope>NUCLEOTIDE SEQUENCE</scope>
    <source>
        <strain evidence="6">DSM 3599</strain>
    </source>
</reference>
<dbReference type="InterPro" id="IPR011006">
    <property type="entry name" value="CheY-like_superfamily"/>
</dbReference>
<dbReference type="InterPro" id="IPR035965">
    <property type="entry name" value="PAS-like_dom_sf"/>
</dbReference>
<feature type="coiled-coil region" evidence="3">
    <location>
        <begin position="157"/>
        <end position="201"/>
    </location>
</feature>
<dbReference type="PANTHER" id="PTHR44591">
    <property type="entry name" value="STRESS RESPONSE REGULATOR PROTEIN 1"/>
    <property type="match status" value="1"/>
</dbReference>
<evidence type="ECO:0000256" key="2">
    <source>
        <dbReference type="PROSITE-ProRule" id="PRU00169"/>
    </source>
</evidence>
<accession>A0A9E7PN23</accession>
<dbReference type="RefSeq" id="WP_257743429.1">
    <property type="nucleotide sequence ID" value="NZ_CP096115.1"/>
</dbReference>
<dbReference type="SUPFAM" id="SSF55785">
    <property type="entry name" value="PYP-like sensor domain (PAS domain)"/>
    <property type="match status" value="2"/>
</dbReference>
<dbReference type="GeneID" id="74306824"/>
<dbReference type="InterPro" id="IPR050595">
    <property type="entry name" value="Bact_response_regulator"/>
</dbReference>
<dbReference type="Gene3D" id="3.30.450.20">
    <property type="entry name" value="PAS domain"/>
    <property type="match status" value="2"/>
</dbReference>
<feature type="domain" description="PAS" evidence="5">
    <location>
        <begin position="191"/>
        <end position="244"/>
    </location>
</feature>
<dbReference type="GO" id="GO:0000160">
    <property type="term" value="P:phosphorelay signal transduction system"/>
    <property type="evidence" value="ECO:0007669"/>
    <property type="project" value="InterPro"/>
</dbReference>
<evidence type="ECO:0000313" key="7">
    <source>
        <dbReference type="Proteomes" id="UP001060368"/>
    </source>
</evidence>
<evidence type="ECO:0000259" key="4">
    <source>
        <dbReference type="PROSITE" id="PS50110"/>
    </source>
</evidence>
<dbReference type="PANTHER" id="PTHR44591:SF3">
    <property type="entry name" value="RESPONSE REGULATORY DOMAIN-CONTAINING PROTEIN"/>
    <property type="match status" value="1"/>
</dbReference>
<keyword evidence="1 2" id="KW-0597">Phosphoprotein</keyword>
<keyword evidence="3" id="KW-0175">Coiled coil</keyword>
<evidence type="ECO:0000313" key="6">
    <source>
        <dbReference type="EMBL" id="UUX93290.1"/>
    </source>
</evidence>
<dbReference type="AlphaFoldDB" id="A0A9E7PN23"/>
<dbReference type="Pfam" id="PF13188">
    <property type="entry name" value="PAS_8"/>
    <property type="match status" value="1"/>
</dbReference>
<evidence type="ECO:0000256" key="1">
    <source>
        <dbReference type="ARBA" id="ARBA00022553"/>
    </source>
</evidence>